<dbReference type="Proteomes" id="UP000229166">
    <property type="component" value="Unassembled WGS sequence"/>
</dbReference>
<feature type="binding site" evidence="6">
    <location>
        <position position="253"/>
    </location>
    <ligand>
        <name>a divalent metal cation</name>
        <dbReference type="ChEBI" id="CHEBI:60240"/>
        <label>1</label>
    </ligand>
</feature>
<sequence>MISIKTPEEIKIMSEGGKILAGIMEELRKTVRPGITTKMLEELSKSLIFKYGGECSFKNYNVSDDGSPVKLYPSCLCTSINEEIVHAVPSGRILEEGDIISLDLGFHYKGFHTDMARTFPVGKISAQNKRLIEVTKKSLEMGIEKVKPGNRIGDIGRVIQKYAESQGFNVVRELCGHGIGRKVHEDPEILNAVSFEKEMVDKVKFTGDGNIKIKEGMVLCLEPMVTVGDWHIKKSKDGFGWKTEDDSLSAHFEETLAVMKDGAKVLTVIK</sequence>
<name>A0A2M7UUI1_9BACT</name>
<comment type="similarity">
    <text evidence="6">Belongs to the peptidase M24A family. Methionine aminopeptidase type 1 subfamily.</text>
</comment>
<dbReference type="HAMAP" id="MF_01974">
    <property type="entry name" value="MetAP_1"/>
    <property type="match status" value="1"/>
</dbReference>
<dbReference type="Gene3D" id="3.90.230.10">
    <property type="entry name" value="Creatinase/methionine aminopeptidase superfamily"/>
    <property type="match status" value="1"/>
</dbReference>
<evidence type="ECO:0000313" key="9">
    <source>
        <dbReference type="EMBL" id="PIZ87387.1"/>
    </source>
</evidence>
<keyword evidence="3 6" id="KW-0645">Protease</keyword>
<feature type="binding site" evidence="6">
    <location>
        <position position="184"/>
    </location>
    <ligand>
        <name>substrate</name>
    </ligand>
</feature>
<evidence type="ECO:0000256" key="4">
    <source>
        <dbReference type="ARBA" id="ARBA00022723"/>
    </source>
</evidence>
<dbReference type="InterPro" id="IPR001714">
    <property type="entry name" value="Pept_M24_MAP"/>
</dbReference>
<feature type="binding site" evidence="6">
    <location>
        <position position="114"/>
    </location>
    <ligand>
        <name>a divalent metal cation</name>
        <dbReference type="ChEBI" id="CHEBI:60240"/>
        <label>1</label>
    </ligand>
</feature>
<accession>A0A2M7UUI1</accession>
<evidence type="ECO:0000256" key="2">
    <source>
        <dbReference type="ARBA" id="ARBA00022438"/>
    </source>
</evidence>
<evidence type="ECO:0000256" key="7">
    <source>
        <dbReference type="RuleBase" id="RU003653"/>
    </source>
</evidence>
<protein>
    <recommendedName>
        <fullName evidence="6 7">Methionine aminopeptidase</fullName>
        <shortName evidence="6">MAP</shortName>
        <shortName evidence="6">MetAP</shortName>
        <ecNumber evidence="6 7">3.4.11.18</ecNumber>
    </recommendedName>
    <alternativeName>
        <fullName evidence="6">Peptidase M</fullName>
    </alternativeName>
</protein>
<feature type="binding site" evidence="6">
    <location>
        <position position="114"/>
    </location>
    <ligand>
        <name>a divalent metal cation</name>
        <dbReference type="ChEBI" id="CHEBI:60240"/>
        <label>2</label>
        <note>catalytic</note>
    </ligand>
</feature>
<dbReference type="GO" id="GO:0005829">
    <property type="term" value="C:cytosol"/>
    <property type="evidence" value="ECO:0007669"/>
    <property type="project" value="TreeGrafter"/>
</dbReference>
<organism evidence="9 10">
    <name type="scientific">Candidatus Nealsonbacteria bacterium CG_4_10_14_0_2_um_filter_40_15</name>
    <dbReference type="NCBI Taxonomy" id="1974682"/>
    <lineage>
        <taxon>Bacteria</taxon>
        <taxon>Candidatus Nealsoniibacteriota</taxon>
    </lineage>
</organism>
<evidence type="ECO:0000259" key="8">
    <source>
        <dbReference type="Pfam" id="PF00557"/>
    </source>
</evidence>
<feature type="binding site" evidence="6">
    <location>
        <position position="86"/>
    </location>
    <ligand>
        <name>substrate</name>
    </ligand>
</feature>
<evidence type="ECO:0000256" key="3">
    <source>
        <dbReference type="ARBA" id="ARBA00022670"/>
    </source>
</evidence>
<comment type="caution">
    <text evidence="9">The sequence shown here is derived from an EMBL/GenBank/DDBJ whole genome shotgun (WGS) entry which is preliminary data.</text>
</comment>
<feature type="domain" description="Peptidase M24" evidence="8">
    <location>
        <begin position="12"/>
        <end position="258"/>
    </location>
</feature>
<feature type="binding site" evidence="6">
    <location>
        <position position="222"/>
    </location>
    <ligand>
        <name>a divalent metal cation</name>
        <dbReference type="ChEBI" id="CHEBI:60240"/>
        <label>2</label>
        <note>catalytic</note>
    </ligand>
</feature>
<dbReference type="AlphaFoldDB" id="A0A2M7UUI1"/>
<feature type="binding site" evidence="6">
    <location>
        <position position="177"/>
    </location>
    <ligand>
        <name>a divalent metal cation</name>
        <dbReference type="ChEBI" id="CHEBI:60240"/>
        <label>2</label>
        <note>catalytic</note>
    </ligand>
</feature>
<feature type="binding site" evidence="6">
    <location>
        <position position="103"/>
    </location>
    <ligand>
        <name>a divalent metal cation</name>
        <dbReference type="ChEBI" id="CHEBI:60240"/>
        <label>1</label>
    </ligand>
</feature>
<reference evidence="10" key="1">
    <citation type="submission" date="2017-09" db="EMBL/GenBank/DDBJ databases">
        <title>Depth-based differentiation of microbial function through sediment-hosted aquifers and enrichment of novel symbionts in the deep terrestrial subsurface.</title>
        <authorList>
            <person name="Probst A.J."/>
            <person name="Ladd B."/>
            <person name="Jarett J.K."/>
            <person name="Geller-Mcgrath D.E."/>
            <person name="Sieber C.M.K."/>
            <person name="Emerson J.B."/>
            <person name="Anantharaman K."/>
            <person name="Thomas B.C."/>
            <person name="Malmstrom R."/>
            <person name="Stieglmeier M."/>
            <person name="Klingl A."/>
            <person name="Woyke T."/>
            <person name="Ryan C.M."/>
            <person name="Banfield J.F."/>
        </authorList>
    </citation>
    <scope>NUCLEOTIDE SEQUENCE [LARGE SCALE GENOMIC DNA]</scope>
</reference>
<dbReference type="SUPFAM" id="SSF55920">
    <property type="entry name" value="Creatinase/aminopeptidase"/>
    <property type="match status" value="1"/>
</dbReference>
<dbReference type="NCBIfam" id="TIGR00500">
    <property type="entry name" value="met_pdase_I"/>
    <property type="match status" value="1"/>
</dbReference>
<keyword evidence="2 6" id="KW-0031">Aminopeptidase</keyword>
<dbReference type="PANTHER" id="PTHR43330:SF27">
    <property type="entry name" value="METHIONINE AMINOPEPTIDASE"/>
    <property type="match status" value="1"/>
</dbReference>
<dbReference type="InterPro" id="IPR002467">
    <property type="entry name" value="Pept_M24A_MAP1"/>
</dbReference>
<dbReference type="EC" id="3.4.11.18" evidence="6 7"/>
<dbReference type="EMBL" id="PFOZ01000026">
    <property type="protein sequence ID" value="PIZ87387.1"/>
    <property type="molecule type" value="Genomic_DNA"/>
</dbReference>
<comment type="catalytic activity">
    <reaction evidence="6 7">
        <text>Release of N-terminal amino acids, preferentially methionine, from peptides and arylamides.</text>
        <dbReference type="EC" id="3.4.11.18"/>
    </reaction>
</comment>
<evidence type="ECO:0000256" key="1">
    <source>
        <dbReference type="ARBA" id="ARBA00002521"/>
    </source>
</evidence>
<dbReference type="GO" id="GO:0006508">
    <property type="term" value="P:proteolysis"/>
    <property type="evidence" value="ECO:0007669"/>
    <property type="project" value="UniProtKB-KW"/>
</dbReference>
<comment type="subunit">
    <text evidence="6">Monomer.</text>
</comment>
<comment type="cofactor">
    <cofactor evidence="6">
        <name>Co(2+)</name>
        <dbReference type="ChEBI" id="CHEBI:48828"/>
    </cofactor>
    <cofactor evidence="6">
        <name>Zn(2+)</name>
        <dbReference type="ChEBI" id="CHEBI:29105"/>
    </cofactor>
    <cofactor evidence="6">
        <name>Mn(2+)</name>
        <dbReference type="ChEBI" id="CHEBI:29035"/>
    </cofactor>
    <cofactor evidence="6">
        <name>Fe(2+)</name>
        <dbReference type="ChEBI" id="CHEBI:29033"/>
    </cofactor>
    <text evidence="6">Binds 2 divalent metal cations per subunit. Has a high-affinity and a low affinity metal-binding site. The true nature of the physiological cofactor is under debate. The enzyme is active with cobalt, zinc, manganese or divalent iron ions. Most likely, methionine aminopeptidases function as mononuclear Fe(2+)-metalloproteases under physiological conditions, and the catalytically relevant metal-binding site has been assigned to the histidine-containing high-affinity site.</text>
</comment>
<dbReference type="CDD" id="cd01086">
    <property type="entry name" value="MetAP1"/>
    <property type="match status" value="1"/>
</dbReference>
<dbReference type="GO" id="GO:0004239">
    <property type="term" value="F:initiator methionyl aminopeptidase activity"/>
    <property type="evidence" value="ECO:0007669"/>
    <property type="project" value="UniProtKB-UniRule"/>
</dbReference>
<dbReference type="PANTHER" id="PTHR43330">
    <property type="entry name" value="METHIONINE AMINOPEPTIDASE"/>
    <property type="match status" value="1"/>
</dbReference>
<comment type="function">
    <text evidence="1 6">Removes the N-terminal methionine from nascent proteins. The N-terminal methionine is often cleaved when the second residue in the primary sequence is small and uncharged (Met-Ala-, Cys, Gly, Pro, Ser, Thr, or Val). Requires deformylation of the N(alpha)-formylated initiator methionine before it can be hydrolyzed.</text>
</comment>
<proteinExistence type="inferred from homology"/>
<dbReference type="Pfam" id="PF00557">
    <property type="entry name" value="Peptidase_M24"/>
    <property type="match status" value="1"/>
</dbReference>
<dbReference type="GO" id="GO:0046872">
    <property type="term" value="F:metal ion binding"/>
    <property type="evidence" value="ECO:0007669"/>
    <property type="project" value="UniProtKB-UniRule"/>
</dbReference>
<dbReference type="InterPro" id="IPR000994">
    <property type="entry name" value="Pept_M24"/>
</dbReference>
<evidence type="ECO:0000256" key="6">
    <source>
        <dbReference type="HAMAP-Rule" id="MF_01974"/>
    </source>
</evidence>
<evidence type="ECO:0000256" key="5">
    <source>
        <dbReference type="ARBA" id="ARBA00022801"/>
    </source>
</evidence>
<gene>
    <name evidence="6 9" type="primary">map</name>
    <name evidence="9" type="ORF">COX92_01300</name>
</gene>
<dbReference type="GO" id="GO:0070006">
    <property type="term" value="F:metalloaminopeptidase activity"/>
    <property type="evidence" value="ECO:0007669"/>
    <property type="project" value="UniProtKB-UniRule"/>
</dbReference>
<dbReference type="InterPro" id="IPR036005">
    <property type="entry name" value="Creatinase/aminopeptidase-like"/>
</dbReference>
<keyword evidence="4 6" id="KW-0479">Metal-binding</keyword>
<feature type="binding site" evidence="6">
    <location>
        <position position="253"/>
    </location>
    <ligand>
        <name>a divalent metal cation</name>
        <dbReference type="ChEBI" id="CHEBI:60240"/>
        <label>2</label>
        <note>catalytic</note>
    </ligand>
</feature>
<evidence type="ECO:0000313" key="10">
    <source>
        <dbReference type="Proteomes" id="UP000229166"/>
    </source>
</evidence>
<dbReference type="PRINTS" id="PR00599">
    <property type="entry name" value="MAPEPTIDASE"/>
</dbReference>
<keyword evidence="5 6" id="KW-0378">Hydrolase</keyword>